<protein>
    <recommendedName>
        <fullName evidence="5">Peroxin 20</fullName>
    </recommendedName>
</protein>
<feature type="coiled-coil region" evidence="1">
    <location>
        <begin position="264"/>
        <end position="294"/>
    </location>
</feature>
<evidence type="ECO:0000256" key="1">
    <source>
        <dbReference type="SAM" id="Coils"/>
    </source>
</evidence>
<reference evidence="3" key="1">
    <citation type="journal article" date="2023" name="Mol. Phylogenet. Evol.">
        <title>Genome-scale phylogeny and comparative genomics of the fungal order Sordariales.</title>
        <authorList>
            <person name="Hensen N."/>
            <person name="Bonometti L."/>
            <person name="Westerberg I."/>
            <person name="Brannstrom I.O."/>
            <person name="Guillou S."/>
            <person name="Cros-Aarteil S."/>
            <person name="Calhoun S."/>
            <person name="Haridas S."/>
            <person name="Kuo A."/>
            <person name="Mondo S."/>
            <person name="Pangilinan J."/>
            <person name="Riley R."/>
            <person name="LaButti K."/>
            <person name="Andreopoulos B."/>
            <person name="Lipzen A."/>
            <person name="Chen C."/>
            <person name="Yan M."/>
            <person name="Daum C."/>
            <person name="Ng V."/>
            <person name="Clum A."/>
            <person name="Steindorff A."/>
            <person name="Ohm R.A."/>
            <person name="Martin F."/>
            <person name="Silar P."/>
            <person name="Natvig D.O."/>
            <person name="Lalanne C."/>
            <person name="Gautier V."/>
            <person name="Ament-Velasquez S.L."/>
            <person name="Kruys A."/>
            <person name="Hutchinson M.I."/>
            <person name="Powell A.J."/>
            <person name="Barry K."/>
            <person name="Miller A.N."/>
            <person name="Grigoriev I.V."/>
            <person name="Debuchy R."/>
            <person name="Gladieux P."/>
            <person name="Hiltunen Thoren M."/>
            <person name="Johannesson H."/>
        </authorList>
    </citation>
    <scope>NUCLEOTIDE SEQUENCE</scope>
    <source>
        <strain evidence="3">CBS 508.74</strain>
    </source>
</reference>
<dbReference type="Gene3D" id="6.10.280.230">
    <property type="match status" value="1"/>
</dbReference>
<dbReference type="Proteomes" id="UP001302812">
    <property type="component" value="Unassembled WGS sequence"/>
</dbReference>
<keyword evidence="1" id="KW-0175">Coiled coil</keyword>
<dbReference type="RefSeq" id="XP_064665544.1">
    <property type="nucleotide sequence ID" value="XM_064812326.1"/>
</dbReference>
<proteinExistence type="predicted"/>
<sequence>MSDNICGPSNGAKDLLAHADRDRSLHQDRLVGARQAGAGNTFRSQATFSHGAAEMAFADFQQGTVIDPGFGPQPDLNAMGPMIPHGLAGPAHGHPAVHAPGPMGSIGPVVPAARLASPATGGTSHQDWVNEFGNMHLADAAGPTTVNPRLAHPVMTPGNHLQRPNGAPFAMPIYGGAQPSLAYGFGNPAMSAVAQQQPQDNLPMESAMDVEAFNRAFGEYDDAIFQSELAEWAEKQKSANQEFIEEQDKWMFKHGPVGAKPPTAQEMKAIDEDLEELAQEQENAKRRVDEDLARAAVSIVNSVSDNESFKFKNSRFFELMRRIGNHEVVIDGANFVDAATGETVETSATDDSGADTGATKENNGQHDAAPNDGLA</sequence>
<dbReference type="GeneID" id="89936451"/>
<evidence type="ECO:0000313" key="3">
    <source>
        <dbReference type="EMBL" id="KAK4107974.1"/>
    </source>
</evidence>
<accession>A0AAN6QFS5</accession>
<organism evidence="3 4">
    <name type="scientific">Canariomyces notabilis</name>
    <dbReference type="NCBI Taxonomy" id="2074819"/>
    <lineage>
        <taxon>Eukaryota</taxon>
        <taxon>Fungi</taxon>
        <taxon>Dikarya</taxon>
        <taxon>Ascomycota</taxon>
        <taxon>Pezizomycotina</taxon>
        <taxon>Sordariomycetes</taxon>
        <taxon>Sordariomycetidae</taxon>
        <taxon>Sordariales</taxon>
        <taxon>Chaetomiaceae</taxon>
        <taxon>Canariomyces</taxon>
    </lineage>
</organism>
<dbReference type="EMBL" id="MU853367">
    <property type="protein sequence ID" value="KAK4107974.1"/>
    <property type="molecule type" value="Genomic_DNA"/>
</dbReference>
<evidence type="ECO:0008006" key="5">
    <source>
        <dbReference type="Google" id="ProtNLM"/>
    </source>
</evidence>
<evidence type="ECO:0000256" key="2">
    <source>
        <dbReference type="SAM" id="MobiDB-lite"/>
    </source>
</evidence>
<feature type="region of interest" description="Disordered" evidence="2">
    <location>
        <begin position="341"/>
        <end position="375"/>
    </location>
</feature>
<comment type="caution">
    <text evidence="3">The sequence shown here is derived from an EMBL/GenBank/DDBJ whole genome shotgun (WGS) entry which is preliminary data.</text>
</comment>
<name>A0AAN6QFS5_9PEZI</name>
<reference evidence="3" key="2">
    <citation type="submission" date="2023-05" db="EMBL/GenBank/DDBJ databases">
        <authorList>
            <consortium name="Lawrence Berkeley National Laboratory"/>
            <person name="Steindorff A."/>
            <person name="Hensen N."/>
            <person name="Bonometti L."/>
            <person name="Westerberg I."/>
            <person name="Brannstrom I.O."/>
            <person name="Guillou S."/>
            <person name="Cros-Aarteil S."/>
            <person name="Calhoun S."/>
            <person name="Haridas S."/>
            <person name="Kuo A."/>
            <person name="Mondo S."/>
            <person name="Pangilinan J."/>
            <person name="Riley R."/>
            <person name="Labutti K."/>
            <person name="Andreopoulos B."/>
            <person name="Lipzen A."/>
            <person name="Chen C."/>
            <person name="Yanf M."/>
            <person name="Daum C."/>
            <person name="Ng V."/>
            <person name="Clum A."/>
            <person name="Ohm R."/>
            <person name="Martin F."/>
            <person name="Silar P."/>
            <person name="Natvig D."/>
            <person name="Lalanne C."/>
            <person name="Gautier V."/>
            <person name="Ament-Velasquez S.L."/>
            <person name="Kruys A."/>
            <person name="Hutchinson M.I."/>
            <person name="Powell A.J."/>
            <person name="Barry K."/>
            <person name="Miller A.N."/>
            <person name="Grigoriev I.V."/>
            <person name="Debuchy R."/>
            <person name="Gladieux P."/>
            <person name="Thoren M.H."/>
            <person name="Johannesson H."/>
        </authorList>
    </citation>
    <scope>NUCLEOTIDE SEQUENCE</scope>
    <source>
        <strain evidence="3">CBS 508.74</strain>
    </source>
</reference>
<dbReference type="AlphaFoldDB" id="A0AAN6QFS5"/>
<keyword evidence="4" id="KW-1185">Reference proteome</keyword>
<evidence type="ECO:0000313" key="4">
    <source>
        <dbReference type="Proteomes" id="UP001302812"/>
    </source>
</evidence>
<gene>
    <name evidence="3" type="ORF">N656DRAFT_718993</name>
</gene>